<dbReference type="EMBL" id="KQ976401">
    <property type="protein sequence ID" value="KYM92591.1"/>
    <property type="molecule type" value="Genomic_DNA"/>
</dbReference>
<reference evidence="5 6" key="1">
    <citation type="submission" date="2015-09" db="EMBL/GenBank/DDBJ databases">
        <title>Atta colombica WGS genome.</title>
        <authorList>
            <person name="Nygaard S."/>
            <person name="Hu H."/>
            <person name="Boomsma J."/>
            <person name="Zhang G."/>
        </authorList>
    </citation>
    <scope>NUCLEOTIDE SEQUENCE [LARGE SCALE GENOMIC DNA]</scope>
    <source>
        <strain evidence="5">Treedump-2</strain>
        <tissue evidence="5">Whole body</tissue>
    </source>
</reference>
<dbReference type="InterPro" id="IPR026113">
    <property type="entry name" value="METTL2/6/8-like"/>
</dbReference>
<dbReference type="InterPro" id="IPR029063">
    <property type="entry name" value="SAM-dependent_MTases_sf"/>
</dbReference>
<dbReference type="Proteomes" id="UP000078540">
    <property type="component" value="Unassembled WGS sequence"/>
</dbReference>
<dbReference type="InterPro" id="IPR013217">
    <property type="entry name" value="Methyltransf_12"/>
</dbReference>
<dbReference type="FunFam" id="3.40.50.150:FF:000145">
    <property type="entry name" value="Methyltransferase-like protein"/>
    <property type="match status" value="1"/>
</dbReference>
<keyword evidence="2 5" id="KW-0489">Methyltransferase</keyword>
<dbReference type="SUPFAM" id="SSF53335">
    <property type="entry name" value="S-adenosyl-L-methionine-dependent methyltransferases"/>
    <property type="match status" value="1"/>
</dbReference>
<organism evidence="5 6">
    <name type="scientific">Atta colombica</name>
    <dbReference type="NCBI Taxonomy" id="520822"/>
    <lineage>
        <taxon>Eukaryota</taxon>
        <taxon>Metazoa</taxon>
        <taxon>Ecdysozoa</taxon>
        <taxon>Arthropoda</taxon>
        <taxon>Hexapoda</taxon>
        <taxon>Insecta</taxon>
        <taxon>Pterygota</taxon>
        <taxon>Neoptera</taxon>
        <taxon>Endopterygota</taxon>
        <taxon>Hymenoptera</taxon>
        <taxon>Apocrita</taxon>
        <taxon>Aculeata</taxon>
        <taxon>Formicoidea</taxon>
        <taxon>Formicidae</taxon>
        <taxon>Myrmicinae</taxon>
        <taxon>Atta</taxon>
    </lineage>
</organism>
<dbReference type="PANTHER" id="PTHR22809:SF11">
    <property type="entry name" value="TRNA N(3)-METHYLCYTIDINE METHYLTRANSFERASE METTL2"/>
    <property type="match status" value="1"/>
</dbReference>
<name>A0A195BXB3_9HYME</name>
<dbReference type="GO" id="GO:0052735">
    <property type="term" value="F:tRNA (cytidine-3-)-methyltransferase activity"/>
    <property type="evidence" value="ECO:0007669"/>
    <property type="project" value="TreeGrafter"/>
</dbReference>
<gene>
    <name evidence="5" type="ORF">ALC53_01047</name>
</gene>
<evidence type="ECO:0000256" key="2">
    <source>
        <dbReference type="ARBA" id="ARBA00022603"/>
    </source>
</evidence>
<evidence type="ECO:0000256" key="1">
    <source>
        <dbReference type="ARBA" id="ARBA00009725"/>
    </source>
</evidence>
<dbReference type="CDD" id="cd02440">
    <property type="entry name" value="AdoMet_MTases"/>
    <property type="match status" value="1"/>
</dbReference>
<dbReference type="GO" id="GO:0032259">
    <property type="term" value="P:methylation"/>
    <property type="evidence" value="ECO:0007669"/>
    <property type="project" value="UniProtKB-KW"/>
</dbReference>
<keyword evidence="3 5" id="KW-0808">Transferase</keyword>
<dbReference type="Gene3D" id="3.40.50.150">
    <property type="entry name" value="Vaccinia Virus protein VP39"/>
    <property type="match status" value="1"/>
</dbReference>
<dbReference type="AlphaFoldDB" id="A0A195BXB3"/>
<keyword evidence="6" id="KW-1185">Reference proteome</keyword>
<comment type="similarity">
    <text evidence="1">Belongs to the methyltransferase superfamily. METL family.</text>
</comment>
<feature type="domain" description="Methyltransferase type 12" evidence="4">
    <location>
        <begin position="282"/>
        <end position="385"/>
    </location>
</feature>
<dbReference type="STRING" id="520822.A0A195BXB3"/>
<protein>
    <submittedName>
        <fullName evidence="5">Methyltransferase-like protein 2-A</fullName>
    </submittedName>
</protein>
<evidence type="ECO:0000259" key="4">
    <source>
        <dbReference type="Pfam" id="PF08242"/>
    </source>
</evidence>
<evidence type="ECO:0000256" key="3">
    <source>
        <dbReference type="ARBA" id="ARBA00022679"/>
    </source>
</evidence>
<evidence type="ECO:0000313" key="6">
    <source>
        <dbReference type="Proteomes" id="UP000078540"/>
    </source>
</evidence>
<dbReference type="Pfam" id="PF08242">
    <property type="entry name" value="Methyltransf_12"/>
    <property type="match status" value="1"/>
</dbReference>
<sequence length="470" mass="54877">MLVLLTRRRWLIQRAHDYNETRRERRTGDAATPASFDVLQLAVVRNARSAAAAVDCRWGEMREVALMKILTQTNLVEILLIKNHFNNFNNLPNIRNEKTRLVPLENSASHAEIPKEGGNSRKQAQACRFTGAELLNMAGVTTIMDNDDPETRRPQFGMRNLPHDGNIFQHNAWDNVAWDEEQEKLAQQKVDENSTVTMSSEQLFKYETEADKYWDKFYGVHNNGFFKDRHWLLIEFPELAPNTVKQDTERPMRAAFTDEDKKCGEKHIKILDLPCKDNCRILEIGCGVGNTVFPILMYNTDPKLFIYCCDFSAKAINILQQNPAYNVDRCKAFVLDVTQEMWTTPFEPESLDIIVLIFVLSAIHPEKMQHVVRQMYRYLKSGGIILFRDYGRHDLAQLRFKKGNCLGENFYVRGDGTRVYFFSQEDIRKLFTSNDFVEEQNFMDRRLQVNRGKQLKMYRMWVQAKYRKPS</sequence>
<proteinExistence type="inferred from homology"/>
<evidence type="ECO:0000313" key="5">
    <source>
        <dbReference type="EMBL" id="KYM92591.1"/>
    </source>
</evidence>
<accession>A0A195BXB3</accession>
<dbReference type="PANTHER" id="PTHR22809">
    <property type="entry name" value="METHYLTRANSFERASE-RELATED"/>
    <property type="match status" value="1"/>
</dbReference>